<dbReference type="CDD" id="cd21631">
    <property type="entry name" value="RHH_CopG_NikR-like"/>
    <property type="match status" value="1"/>
</dbReference>
<evidence type="ECO:0000313" key="2">
    <source>
        <dbReference type="EMBL" id="GAA0772221.1"/>
    </source>
</evidence>
<dbReference type="Pfam" id="PF01402">
    <property type="entry name" value="RHH_1"/>
    <property type="match status" value="1"/>
</dbReference>
<proteinExistence type="predicted"/>
<dbReference type="Proteomes" id="UP001500573">
    <property type="component" value="Unassembled WGS sequence"/>
</dbReference>
<dbReference type="EMBL" id="BAAAEX010000001">
    <property type="protein sequence ID" value="GAA0772221.1"/>
    <property type="molecule type" value="Genomic_DNA"/>
</dbReference>
<gene>
    <name evidence="2" type="ORF">GCM10009108_00920</name>
</gene>
<dbReference type="InterPro" id="IPR013321">
    <property type="entry name" value="Arc_rbn_hlx_hlx"/>
</dbReference>
<evidence type="ECO:0000259" key="1">
    <source>
        <dbReference type="Pfam" id="PF01402"/>
    </source>
</evidence>
<protein>
    <recommendedName>
        <fullName evidence="1">Ribbon-helix-helix protein CopG domain-containing protein</fullName>
    </recommendedName>
</protein>
<feature type="domain" description="Ribbon-helix-helix protein CopG" evidence="1">
    <location>
        <begin position="13"/>
        <end position="50"/>
    </location>
</feature>
<comment type="caution">
    <text evidence="2">The sequence shown here is derived from an EMBL/GenBank/DDBJ whole genome shotgun (WGS) entry which is preliminary data.</text>
</comment>
<name>A0ABN1KNP3_9BURK</name>
<sequence length="82" mass="9088">MMISSEGSKTMARILIDLSETQLQALAAKVRTEGRSRAAIIRDAIDAYLAHHAPGDASAVFGLWRDRSIDGLEYQEAQRAEW</sequence>
<reference evidence="2 3" key="1">
    <citation type="journal article" date="2019" name="Int. J. Syst. Evol. Microbiol.">
        <title>The Global Catalogue of Microorganisms (GCM) 10K type strain sequencing project: providing services to taxonomists for standard genome sequencing and annotation.</title>
        <authorList>
            <consortium name="The Broad Institute Genomics Platform"/>
            <consortium name="The Broad Institute Genome Sequencing Center for Infectious Disease"/>
            <person name="Wu L."/>
            <person name="Ma J."/>
        </authorList>
    </citation>
    <scope>NUCLEOTIDE SEQUENCE [LARGE SCALE GENOMIC DNA]</scope>
    <source>
        <strain evidence="2 3">JCM 15515</strain>
    </source>
</reference>
<evidence type="ECO:0000313" key="3">
    <source>
        <dbReference type="Proteomes" id="UP001500573"/>
    </source>
</evidence>
<dbReference type="InterPro" id="IPR002145">
    <property type="entry name" value="CopG"/>
</dbReference>
<accession>A0ABN1KNP3</accession>
<keyword evidence="3" id="KW-1185">Reference proteome</keyword>
<dbReference type="Gene3D" id="1.10.1220.10">
    <property type="entry name" value="Met repressor-like"/>
    <property type="match status" value="1"/>
</dbReference>
<organism evidence="2 3">
    <name type="scientific">Castellaniella ginsengisoli</name>
    <dbReference type="NCBI Taxonomy" id="546114"/>
    <lineage>
        <taxon>Bacteria</taxon>
        <taxon>Pseudomonadati</taxon>
        <taxon>Pseudomonadota</taxon>
        <taxon>Betaproteobacteria</taxon>
        <taxon>Burkholderiales</taxon>
        <taxon>Alcaligenaceae</taxon>
        <taxon>Castellaniella</taxon>
    </lineage>
</organism>